<feature type="compositionally biased region" description="Basic and acidic residues" evidence="1">
    <location>
        <begin position="22"/>
        <end position="32"/>
    </location>
</feature>
<gene>
    <name evidence="2" type="ORF">GCM10009854_39950</name>
</gene>
<keyword evidence="3" id="KW-1185">Reference proteome</keyword>
<evidence type="ECO:0000256" key="1">
    <source>
        <dbReference type="SAM" id="MobiDB-lite"/>
    </source>
</evidence>
<comment type="caution">
    <text evidence="2">The sequence shown here is derived from an EMBL/GenBank/DDBJ whole genome shotgun (WGS) entry which is preliminary data.</text>
</comment>
<feature type="region of interest" description="Disordered" evidence="1">
    <location>
        <begin position="1"/>
        <end position="69"/>
    </location>
</feature>
<sequence>MTEEGPVRTHRLSNGYRSGRALPDRSPEEHETAVPAGAEAGALSGGQRARTAPGHRRRRLPRANAEVAA</sequence>
<dbReference type="Proteomes" id="UP001501218">
    <property type="component" value="Unassembled WGS sequence"/>
</dbReference>
<proteinExistence type="predicted"/>
<dbReference type="EMBL" id="BAAARA010000015">
    <property type="protein sequence ID" value="GAA2357524.1"/>
    <property type="molecule type" value="Genomic_DNA"/>
</dbReference>
<name>A0ABN3GQ35_9PSEU</name>
<evidence type="ECO:0000313" key="3">
    <source>
        <dbReference type="Proteomes" id="UP001501218"/>
    </source>
</evidence>
<accession>A0ABN3GQ35</accession>
<evidence type="ECO:0000313" key="2">
    <source>
        <dbReference type="EMBL" id="GAA2357524.1"/>
    </source>
</evidence>
<organism evidence="2 3">
    <name type="scientific">Saccharopolyspora halophila</name>
    <dbReference type="NCBI Taxonomy" id="405551"/>
    <lineage>
        <taxon>Bacteria</taxon>
        <taxon>Bacillati</taxon>
        <taxon>Actinomycetota</taxon>
        <taxon>Actinomycetes</taxon>
        <taxon>Pseudonocardiales</taxon>
        <taxon>Pseudonocardiaceae</taxon>
        <taxon>Saccharopolyspora</taxon>
    </lineage>
</organism>
<reference evidence="2 3" key="1">
    <citation type="journal article" date="2019" name="Int. J. Syst. Evol. Microbiol.">
        <title>The Global Catalogue of Microorganisms (GCM) 10K type strain sequencing project: providing services to taxonomists for standard genome sequencing and annotation.</title>
        <authorList>
            <consortium name="The Broad Institute Genomics Platform"/>
            <consortium name="The Broad Institute Genome Sequencing Center for Infectious Disease"/>
            <person name="Wu L."/>
            <person name="Ma J."/>
        </authorList>
    </citation>
    <scope>NUCLEOTIDE SEQUENCE [LARGE SCALE GENOMIC DNA]</scope>
    <source>
        <strain evidence="2 3">JCM 16221</strain>
    </source>
</reference>
<protein>
    <submittedName>
        <fullName evidence="2">Uncharacterized protein</fullName>
    </submittedName>
</protein>